<dbReference type="InterPro" id="IPR036259">
    <property type="entry name" value="MFS_trans_sf"/>
</dbReference>
<dbReference type="InterPro" id="IPR051788">
    <property type="entry name" value="MFS_Transporter"/>
</dbReference>
<evidence type="ECO:0000256" key="3">
    <source>
        <dbReference type="ARBA" id="ARBA00022448"/>
    </source>
</evidence>
<organism evidence="10 11">
    <name type="scientific">[Torrubiella] hemipterigena</name>
    <dbReference type="NCBI Taxonomy" id="1531966"/>
    <lineage>
        <taxon>Eukaryota</taxon>
        <taxon>Fungi</taxon>
        <taxon>Dikarya</taxon>
        <taxon>Ascomycota</taxon>
        <taxon>Pezizomycotina</taxon>
        <taxon>Sordariomycetes</taxon>
        <taxon>Hypocreomycetidae</taxon>
        <taxon>Hypocreales</taxon>
        <taxon>Clavicipitaceae</taxon>
        <taxon>Clavicipitaceae incertae sedis</taxon>
        <taxon>'Torrubiella' clade</taxon>
    </lineage>
</organism>
<proteinExistence type="inferred from homology"/>
<dbReference type="GO" id="GO:0012505">
    <property type="term" value="C:endomembrane system"/>
    <property type="evidence" value="ECO:0007669"/>
    <property type="project" value="UniProtKB-SubCell"/>
</dbReference>
<keyword evidence="6 8" id="KW-0472">Membrane</keyword>
<dbReference type="InterPro" id="IPR011701">
    <property type="entry name" value="MFS"/>
</dbReference>
<feature type="transmembrane region" description="Helical" evidence="8">
    <location>
        <begin position="78"/>
        <end position="98"/>
    </location>
</feature>
<comment type="similarity">
    <text evidence="2">Belongs to the major facilitator superfamily.</text>
</comment>
<dbReference type="SUPFAM" id="SSF103473">
    <property type="entry name" value="MFS general substrate transporter"/>
    <property type="match status" value="1"/>
</dbReference>
<dbReference type="PANTHER" id="PTHR23514">
    <property type="entry name" value="BYPASS OF STOP CODON PROTEIN 6"/>
    <property type="match status" value="1"/>
</dbReference>
<evidence type="ECO:0000259" key="9">
    <source>
        <dbReference type="PROSITE" id="PS50850"/>
    </source>
</evidence>
<feature type="compositionally biased region" description="Low complexity" evidence="7">
    <location>
        <begin position="1"/>
        <end position="11"/>
    </location>
</feature>
<feature type="transmembrane region" description="Helical" evidence="8">
    <location>
        <begin position="142"/>
        <end position="160"/>
    </location>
</feature>
<dbReference type="OrthoDB" id="413079at2759"/>
<feature type="transmembrane region" description="Helical" evidence="8">
    <location>
        <begin position="411"/>
        <end position="429"/>
    </location>
</feature>
<feature type="transmembrane region" description="Helical" evidence="8">
    <location>
        <begin position="286"/>
        <end position="309"/>
    </location>
</feature>
<dbReference type="EMBL" id="CDHN01000002">
    <property type="protein sequence ID" value="CEJ83787.1"/>
    <property type="molecule type" value="Genomic_DNA"/>
</dbReference>
<evidence type="ECO:0000256" key="5">
    <source>
        <dbReference type="ARBA" id="ARBA00022989"/>
    </source>
</evidence>
<dbReference type="PROSITE" id="PS50850">
    <property type="entry name" value="MFS"/>
    <property type="match status" value="1"/>
</dbReference>
<keyword evidence="4 8" id="KW-0812">Transmembrane</keyword>
<accession>A0A0A1TCY4</accession>
<gene>
    <name evidence="10" type="ORF">VHEMI03258</name>
</gene>
<keyword evidence="5 8" id="KW-1133">Transmembrane helix</keyword>
<dbReference type="GO" id="GO:0016020">
    <property type="term" value="C:membrane"/>
    <property type="evidence" value="ECO:0007669"/>
    <property type="project" value="TreeGrafter"/>
</dbReference>
<evidence type="ECO:0000256" key="8">
    <source>
        <dbReference type="SAM" id="Phobius"/>
    </source>
</evidence>
<dbReference type="Proteomes" id="UP000039046">
    <property type="component" value="Unassembled WGS sequence"/>
</dbReference>
<sequence>MSTSTNTSTSTIELTALPREPSPVQKNTFDRGRTLGDDPFASVAASDRIADECATPRDASPAATIVQKWTDPGNAVRVFASFWSLFVMGANDAAYGAILPSLGTYYNLTYTVVSLVFLSPFIGYVASALLNNAIHLKYGQRGIAVIASGCHILAYAIIAAHPPYPVLVLSFILAGFANGVGDAAWNAWMGNLANSSELLGLLHACYGVGGVVSPLVSTSMISKGNLPWYSFYFIMIGFAVIELLATTAAFWTSNGPNYRLLQQSHSSENHEDSLYSVLFTMPSARVGWTACAFLLCYVGAEVSLGGWIVEFMINVRQGDKFSSGMSATGFWLGITVGRVVLGFVSPRIGIKLATSIYIACAVGLELIFWLVPQFIVSAVAIALQGFFLGPLFPSVVLVVNKLLPRHQHVSVIGFAAAFGGCGAAVLPFLTGLLAQATDIQVLQPIVLALLVLLLVIWLLFPRLDKRRD</sequence>
<feature type="transmembrane region" description="Helical" evidence="8">
    <location>
        <begin position="166"/>
        <end position="186"/>
    </location>
</feature>
<comment type="subcellular location">
    <subcellularLocation>
        <location evidence="1">Endomembrane system</location>
        <topology evidence="1">Multi-pass membrane protein</topology>
    </subcellularLocation>
</comment>
<dbReference type="FunFam" id="1.20.1250.20:FF:000308">
    <property type="entry name" value="MFS efflux transporter"/>
    <property type="match status" value="1"/>
</dbReference>
<feature type="transmembrane region" description="Helical" evidence="8">
    <location>
        <begin position="110"/>
        <end position="130"/>
    </location>
</feature>
<reference evidence="10 11" key="1">
    <citation type="journal article" date="2015" name="Genome Announc.">
        <title>Draft Genome Sequence and Gene Annotation of the Entomopathogenic Fungus Verticillium hemipterigenum.</title>
        <authorList>
            <person name="Horn F."/>
            <person name="Habel A."/>
            <person name="Scharf D.H."/>
            <person name="Dworschak J."/>
            <person name="Brakhage A.A."/>
            <person name="Guthke R."/>
            <person name="Hertweck C."/>
            <person name="Linde J."/>
        </authorList>
    </citation>
    <scope>NUCLEOTIDE SEQUENCE [LARGE SCALE GENOMIC DNA]</scope>
</reference>
<feature type="transmembrane region" description="Helical" evidence="8">
    <location>
        <begin position="441"/>
        <end position="460"/>
    </location>
</feature>
<dbReference type="InterPro" id="IPR020846">
    <property type="entry name" value="MFS_dom"/>
</dbReference>
<evidence type="ECO:0000256" key="6">
    <source>
        <dbReference type="ARBA" id="ARBA00023136"/>
    </source>
</evidence>
<protein>
    <submittedName>
        <fullName evidence="10">Putative Major facilitator superfamily transporter</fullName>
    </submittedName>
</protein>
<dbReference type="HOGENOM" id="CLU_021993_0_0_1"/>
<dbReference type="FunFam" id="1.20.1250.20:FF:000286">
    <property type="entry name" value="MFS efflux transporter"/>
    <property type="match status" value="1"/>
</dbReference>
<dbReference type="Gene3D" id="1.20.1250.20">
    <property type="entry name" value="MFS general substrate transporter like domains"/>
    <property type="match status" value="2"/>
</dbReference>
<evidence type="ECO:0000313" key="11">
    <source>
        <dbReference type="Proteomes" id="UP000039046"/>
    </source>
</evidence>
<evidence type="ECO:0000256" key="1">
    <source>
        <dbReference type="ARBA" id="ARBA00004127"/>
    </source>
</evidence>
<dbReference type="GO" id="GO:0022857">
    <property type="term" value="F:transmembrane transporter activity"/>
    <property type="evidence" value="ECO:0007669"/>
    <property type="project" value="InterPro"/>
</dbReference>
<dbReference type="Pfam" id="PF07690">
    <property type="entry name" value="MFS_1"/>
    <property type="match status" value="1"/>
</dbReference>
<feature type="transmembrane region" description="Helical" evidence="8">
    <location>
        <begin position="348"/>
        <end position="369"/>
    </location>
</feature>
<evidence type="ECO:0000256" key="7">
    <source>
        <dbReference type="SAM" id="MobiDB-lite"/>
    </source>
</evidence>
<feature type="transmembrane region" description="Helical" evidence="8">
    <location>
        <begin position="321"/>
        <end position="341"/>
    </location>
</feature>
<feature type="domain" description="Major facilitator superfamily (MFS) profile" evidence="9">
    <location>
        <begin position="77"/>
        <end position="464"/>
    </location>
</feature>
<name>A0A0A1TCY4_9HYPO</name>
<evidence type="ECO:0000313" key="10">
    <source>
        <dbReference type="EMBL" id="CEJ83787.1"/>
    </source>
</evidence>
<dbReference type="PANTHER" id="PTHR23514:SF3">
    <property type="entry name" value="BYPASS OF STOP CODON PROTEIN 6"/>
    <property type="match status" value="1"/>
</dbReference>
<feature type="transmembrane region" description="Helical" evidence="8">
    <location>
        <begin position="198"/>
        <end position="217"/>
    </location>
</feature>
<feature type="transmembrane region" description="Helical" evidence="8">
    <location>
        <begin position="375"/>
        <end position="399"/>
    </location>
</feature>
<dbReference type="AlphaFoldDB" id="A0A0A1TCY4"/>
<keyword evidence="3" id="KW-0813">Transport</keyword>
<keyword evidence="11" id="KW-1185">Reference proteome</keyword>
<feature type="transmembrane region" description="Helical" evidence="8">
    <location>
        <begin position="229"/>
        <end position="251"/>
    </location>
</feature>
<feature type="region of interest" description="Disordered" evidence="7">
    <location>
        <begin position="1"/>
        <end position="35"/>
    </location>
</feature>
<evidence type="ECO:0000256" key="4">
    <source>
        <dbReference type="ARBA" id="ARBA00022692"/>
    </source>
</evidence>
<evidence type="ECO:0000256" key="2">
    <source>
        <dbReference type="ARBA" id="ARBA00008335"/>
    </source>
</evidence>